<dbReference type="Proteomes" id="UP000027946">
    <property type="component" value="Unassembled WGS sequence"/>
</dbReference>
<dbReference type="PANTHER" id="PTHR13939:SF0">
    <property type="entry name" value="NMN AMIDOHYDROLASE-LIKE PROTEIN YFAY"/>
    <property type="match status" value="1"/>
</dbReference>
<dbReference type="InterPro" id="IPR050101">
    <property type="entry name" value="CinA"/>
</dbReference>
<dbReference type="SUPFAM" id="SSF53218">
    <property type="entry name" value="Molybdenum cofactor biosynthesis proteins"/>
    <property type="match status" value="1"/>
</dbReference>
<comment type="similarity">
    <text evidence="1">Belongs to the CinA family.</text>
</comment>
<dbReference type="InterPro" id="IPR008136">
    <property type="entry name" value="CinA_C"/>
</dbReference>
<dbReference type="SUPFAM" id="SSF142433">
    <property type="entry name" value="CinA-like"/>
    <property type="match status" value="1"/>
</dbReference>
<comment type="caution">
    <text evidence="3">The sequence shown here is derived from an EMBL/GenBank/DDBJ whole genome shotgun (WGS) entry which is preliminary data.</text>
</comment>
<dbReference type="SMART" id="SM00852">
    <property type="entry name" value="MoCF_biosynth"/>
    <property type="match status" value="1"/>
</dbReference>
<proteinExistence type="inferred from homology"/>
<dbReference type="Gene3D" id="3.30.70.2860">
    <property type="match status" value="1"/>
</dbReference>
<evidence type="ECO:0000256" key="1">
    <source>
        <dbReference type="HAMAP-Rule" id="MF_00226"/>
    </source>
</evidence>
<dbReference type="InterPro" id="IPR001453">
    <property type="entry name" value="MoaB/Mog_dom"/>
</dbReference>
<dbReference type="InterPro" id="IPR036425">
    <property type="entry name" value="MoaB/Mog-like_dom_sf"/>
</dbReference>
<accession>A0A069RJ33</accession>
<dbReference type="InterPro" id="IPR036653">
    <property type="entry name" value="CinA-like_C"/>
</dbReference>
<dbReference type="Gene3D" id="3.90.950.20">
    <property type="entry name" value="CinA-like"/>
    <property type="match status" value="1"/>
</dbReference>
<dbReference type="eggNOG" id="COG1546">
    <property type="taxonomic scope" value="Bacteria"/>
</dbReference>
<dbReference type="HAMAP" id="MF_00226_B">
    <property type="entry name" value="CinA_B"/>
    <property type="match status" value="1"/>
</dbReference>
<dbReference type="PANTHER" id="PTHR13939">
    <property type="entry name" value="NICOTINAMIDE-NUCLEOTIDE AMIDOHYDROLASE PNCC"/>
    <property type="match status" value="1"/>
</dbReference>
<dbReference type="OrthoDB" id="9801454at2"/>
<dbReference type="Pfam" id="PF18146">
    <property type="entry name" value="CinA_KH"/>
    <property type="match status" value="1"/>
</dbReference>
<keyword evidence="4" id="KW-1185">Reference proteome</keyword>
<dbReference type="Pfam" id="PF02464">
    <property type="entry name" value="CinA"/>
    <property type="match status" value="1"/>
</dbReference>
<dbReference type="Pfam" id="PF00994">
    <property type="entry name" value="MoCF_biosynth"/>
    <property type="match status" value="1"/>
</dbReference>
<organism evidence="3 4">
    <name type="scientific">Peptoclostridium litorale DSM 5388</name>
    <dbReference type="NCBI Taxonomy" id="1121324"/>
    <lineage>
        <taxon>Bacteria</taxon>
        <taxon>Bacillati</taxon>
        <taxon>Bacillota</taxon>
        <taxon>Clostridia</taxon>
        <taxon>Peptostreptococcales</taxon>
        <taxon>Peptoclostridiaceae</taxon>
        <taxon>Peptoclostridium</taxon>
    </lineage>
</organism>
<evidence type="ECO:0000259" key="2">
    <source>
        <dbReference type="SMART" id="SM00852"/>
    </source>
</evidence>
<dbReference type="Gene3D" id="3.40.980.10">
    <property type="entry name" value="MoaB/Mog-like domain"/>
    <property type="match status" value="1"/>
</dbReference>
<dbReference type="eggNOG" id="COG1058">
    <property type="taxonomic scope" value="Bacteria"/>
</dbReference>
<name>A0A069RJ33_PEPLI</name>
<dbReference type="PIRSF" id="PIRSF006728">
    <property type="entry name" value="CinA"/>
    <property type="match status" value="1"/>
</dbReference>
<evidence type="ECO:0000313" key="4">
    <source>
        <dbReference type="Proteomes" id="UP000027946"/>
    </source>
</evidence>
<dbReference type="InterPro" id="IPR008135">
    <property type="entry name" value="Competence-induced_CinA"/>
</dbReference>
<dbReference type="CDD" id="cd00885">
    <property type="entry name" value="cinA"/>
    <property type="match status" value="1"/>
</dbReference>
<dbReference type="NCBIfam" id="TIGR00200">
    <property type="entry name" value="cinA_nterm"/>
    <property type="match status" value="1"/>
</dbReference>
<feature type="domain" description="MoaB/Mog" evidence="2">
    <location>
        <begin position="4"/>
        <end position="170"/>
    </location>
</feature>
<dbReference type="AlphaFoldDB" id="A0A069RJ33"/>
<dbReference type="InterPro" id="IPR041424">
    <property type="entry name" value="CinA_KH"/>
</dbReference>
<protein>
    <recommendedName>
        <fullName evidence="1">Putative competence-damage inducible protein</fullName>
    </recommendedName>
</protein>
<dbReference type="NCBIfam" id="TIGR00177">
    <property type="entry name" value="molyb_syn"/>
    <property type="match status" value="1"/>
</dbReference>
<dbReference type="STRING" id="1121324.CLIT_5c01370"/>
<evidence type="ECO:0000313" key="3">
    <source>
        <dbReference type="EMBL" id="KDR96125.1"/>
    </source>
</evidence>
<reference evidence="3 4" key="1">
    <citation type="submission" date="2014-03" db="EMBL/GenBank/DDBJ databases">
        <title>Genome sequence of Clostridium litorale W6, DSM 5388.</title>
        <authorList>
            <person name="Poehlein A."/>
            <person name="Jagirdar A."/>
            <person name="Khonsari B."/>
            <person name="Chibani C.M."/>
            <person name="Gutierrez Gutierrez D.A."/>
            <person name="Davydova E."/>
            <person name="Alghaithi H.S."/>
            <person name="Nair K.P."/>
            <person name="Dhamotharan K."/>
            <person name="Chandran L."/>
            <person name="G W."/>
            <person name="Daniel R."/>
        </authorList>
    </citation>
    <scope>NUCLEOTIDE SEQUENCE [LARGE SCALE GENOMIC DNA]</scope>
    <source>
        <strain evidence="3 4">W6</strain>
    </source>
</reference>
<gene>
    <name evidence="1 3" type="primary">cinA</name>
    <name evidence="3" type="ORF">CLIT_5c01370</name>
</gene>
<dbReference type="NCBIfam" id="NF001813">
    <property type="entry name" value="PRK00549.1"/>
    <property type="match status" value="1"/>
</dbReference>
<dbReference type="EMBL" id="JJMM01000005">
    <property type="protein sequence ID" value="KDR96125.1"/>
    <property type="molecule type" value="Genomic_DNA"/>
</dbReference>
<sequence length="411" mass="45053">MVVEIVCVGTELLLGDIVNTNAQYIASKTAELGFSSYFQTVVGDNMDRIKNAFEVAFSRSDIVITTGGLGPTADDITKEAAAEFFGKKMLFDEKSWKNIEEIFNTRGIDITESNRKQAYFPKGSKILYNENGTAPGCIIEDERRKMIILPGPPREMVPLFEREAYPYLKGFSDLVIFSKSLRICGIGESSAAEMVKELLDGENPTVAPYAKEGEVLFRITSRAHDEQTAKDMIRPVEEKVREALGDNIYGEGDTSLENEVGKILIDRDLKIAVAESCTGGLVSAKLVNCPGISKVFIEGDVTYSNEAKIRSLGVNEDTLERFGAVSEQVASEMARGIALKNGCNIGLSTTGVAGPDGGTPEKPVGLVYIGLYINGDVKVKKITIKGNRERIRNYSAVRAIDILRRELIYME</sequence>
<dbReference type="RefSeq" id="WP_038262759.1">
    <property type="nucleotide sequence ID" value="NZ_FSRH01000007.1"/>
</dbReference>
<dbReference type="NCBIfam" id="TIGR00199">
    <property type="entry name" value="PncC_domain"/>
    <property type="match status" value="1"/>
</dbReference>